<evidence type="ECO:0000313" key="2">
    <source>
        <dbReference type="EMBL" id="CAB1130253.1"/>
    </source>
</evidence>
<organism evidence="2 3">
    <name type="scientific">Candidatus Hydrogenisulfobacillus filiaventi</name>
    <dbReference type="NCBI Taxonomy" id="2707344"/>
    <lineage>
        <taxon>Bacteria</taxon>
        <taxon>Bacillati</taxon>
        <taxon>Bacillota</taxon>
        <taxon>Clostridia</taxon>
        <taxon>Eubacteriales</taxon>
        <taxon>Clostridiales Family XVII. Incertae Sedis</taxon>
        <taxon>Candidatus Hydrogenisulfobacillus</taxon>
    </lineage>
</organism>
<reference evidence="2 3" key="1">
    <citation type="submission" date="2020-02" db="EMBL/GenBank/DDBJ databases">
        <authorList>
            <person name="Hogendoorn C."/>
        </authorList>
    </citation>
    <scope>NUCLEOTIDE SEQUENCE [LARGE SCALE GENOMIC DNA]</scope>
    <source>
        <strain evidence="2">R501</strain>
    </source>
</reference>
<dbReference type="InterPro" id="IPR029063">
    <property type="entry name" value="SAM-dependent_MTases_sf"/>
</dbReference>
<dbReference type="CDD" id="cd02440">
    <property type="entry name" value="AdoMet_MTases"/>
    <property type="match status" value="1"/>
</dbReference>
<dbReference type="Proteomes" id="UP000503399">
    <property type="component" value="Chromosome"/>
</dbReference>
<accession>A0A6F8ZKN9</accession>
<keyword evidence="3" id="KW-1185">Reference proteome</keyword>
<dbReference type="AlphaFoldDB" id="A0A6F8ZKN9"/>
<dbReference type="Gene3D" id="3.40.50.150">
    <property type="entry name" value="Vaccinia Virus protein VP39"/>
    <property type="match status" value="1"/>
</dbReference>
<name>A0A6F8ZKN9_9FIRM</name>
<feature type="domain" description="Methyltransferase type 12" evidence="1">
    <location>
        <begin position="42"/>
        <end position="135"/>
    </location>
</feature>
<dbReference type="PANTHER" id="PTHR43861:SF1">
    <property type="entry name" value="TRANS-ACONITATE 2-METHYLTRANSFERASE"/>
    <property type="match status" value="1"/>
</dbReference>
<evidence type="ECO:0000313" key="3">
    <source>
        <dbReference type="Proteomes" id="UP000503399"/>
    </source>
</evidence>
<dbReference type="KEGG" id="hfv:R50_2764"/>
<dbReference type="EMBL" id="LR778114">
    <property type="protein sequence ID" value="CAB1130253.1"/>
    <property type="molecule type" value="Genomic_DNA"/>
</dbReference>
<gene>
    <name evidence="2" type="ORF">R50_2764</name>
</gene>
<dbReference type="InterPro" id="IPR013217">
    <property type="entry name" value="Methyltransf_12"/>
</dbReference>
<proteinExistence type="predicted"/>
<evidence type="ECO:0000259" key="1">
    <source>
        <dbReference type="Pfam" id="PF08242"/>
    </source>
</evidence>
<protein>
    <recommendedName>
        <fullName evidence="1">Methyltransferase type 12 domain-containing protein</fullName>
    </recommendedName>
</protein>
<sequence>MPPHGGFDPERLLAAEAARRQHLPPESLLPDFLYRRDETLIDYGCGAGFFTIPAARYLTGGRVWALDRDPRMVAATTERARREGLPNVAGLVADGDVPALPPADAVLMANVFHDLDDPDAVLRRLHPLLQPHGRLYLVEWLPVPTEMGPPLAIRIGPEALAARLEAAGFEVRRLFRDPYPFYRVLAGPV</sequence>
<dbReference type="SUPFAM" id="SSF53335">
    <property type="entry name" value="S-adenosyl-L-methionine-dependent methyltransferases"/>
    <property type="match status" value="1"/>
</dbReference>
<dbReference type="Pfam" id="PF08242">
    <property type="entry name" value="Methyltransf_12"/>
    <property type="match status" value="1"/>
</dbReference>
<dbReference type="PANTHER" id="PTHR43861">
    <property type="entry name" value="TRANS-ACONITATE 2-METHYLTRANSFERASE-RELATED"/>
    <property type="match status" value="1"/>
</dbReference>